<name>A0A174HGC2_9FIRM</name>
<dbReference type="Pfam" id="PF00589">
    <property type="entry name" value="Phage_integrase"/>
    <property type="match status" value="1"/>
</dbReference>
<dbReference type="OrthoDB" id="9801717at2"/>
<dbReference type="InterPro" id="IPR002104">
    <property type="entry name" value="Integrase_catalytic"/>
</dbReference>
<dbReference type="InterPro" id="IPR044068">
    <property type="entry name" value="CB"/>
</dbReference>
<keyword evidence="3" id="KW-0229">DNA integration</keyword>
<dbReference type="PANTHER" id="PTHR30349:SF89">
    <property type="entry name" value="INTEGRASE_RECOMBINASE"/>
    <property type="match status" value="1"/>
</dbReference>
<dbReference type="RefSeq" id="WP_055154098.1">
    <property type="nucleotide sequence ID" value="NZ_CYZU01000031.1"/>
</dbReference>
<gene>
    <name evidence="9" type="primary">xerD_4</name>
    <name evidence="9" type="ORF">ERS852491_03141</name>
</gene>
<accession>A0A174HGC2</accession>
<dbReference type="InterPro" id="IPR050090">
    <property type="entry name" value="Tyrosine_recombinase_XerCD"/>
</dbReference>
<dbReference type="InterPro" id="IPR013762">
    <property type="entry name" value="Integrase-like_cat_sf"/>
</dbReference>
<evidence type="ECO:0000259" key="7">
    <source>
        <dbReference type="PROSITE" id="PS51898"/>
    </source>
</evidence>
<dbReference type="GO" id="GO:0015074">
    <property type="term" value="P:DNA integration"/>
    <property type="evidence" value="ECO:0007669"/>
    <property type="project" value="UniProtKB-KW"/>
</dbReference>
<dbReference type="AlphaFoldDB" id="A0A174HGC2"/>
<evidence type="ECO:0000256" key="1">
    <source>
        <dbReference type="ARBA" id="ARBA00003283"/>
    </source>
</evidence>
<dbReference type="InterPro" id="IPR010998">
    <property type="entry name" value="Integrase_recombinase_N"/>
</dbReference>
<protein>
    <submittedName>
        <fullName evidence="9">Tyrosine recombinase XerD</fullName>
    </submittedName>
</protein>
<dbReference type="Pfam" id="PF02899">
    <property type="entry name" value="Phage_int_SAM_1"/>
    <property type="match status" value="1"/>
</dbReference>
<evidence type="ECO:0000259" key="8">
    <source>
        <dbReference type="PROSITE" id="PS51900"/>
    </source>
</evidence>
<proteinExistence type="inferred from homology"/>
<keyword evidence="4 6" id="KW-0238">DNA-binding</keyword>
<evidence type="ECO:0000256" key="5">
    <source>
        <dbReference type="ARBA" id="ARBA00023172"/>
    </source>
</evidence>
<dbReference type="PANTHER" id="PTHR30349">
    <property type="entry name" value="PHAGE INTEGRASE-RELATED"/>
    <property type="match status" value="1"/>
</dbReference>
<dbReference type="SUPFAM" id="SSF56349">
    <property type="entry name" value="DNA breaking-rejoining enzymes"/>
    <property type="match status" value="1"/>
</dbReference>
<dbReference type="InterPro" id="IPR004107">
    <property type="entry name" value="Integrase_SAM-like_N"/>
</dbReference>
<evidence type="ECO:0000256" key="6">
    <source>
        <dbReference type="PROSITE-ProRule" id="PRU01248"/>
    </source>
</evidence>
<dbReference type="PROSITE" id="PS51900">
    <property type="entry name" value="CB"/>
    <property type="match status" value="1"/>
</dbReference>
<dbReference type="PROSITE" id="PS51898">
    <property type="entry name" value="TYR_RECOMBINASE"/>
    <property type="match status" value="1"/>
</dbReference>
<evidence type="ECO:0000313" key="9">
    <source>
        <dbReference type="EMBL" id="CUO73914.1"/>
    </source>
</evidence>
<feature type="domain" description="Tyr recombinase" evidence="7">
    <location>
        <begin position="102"/>
        <end position="276"/>
    </location>
</feature>
<comment type="similarity">
    <text evidence="2">Belongs to the 'phage' integrase family.</text>
</comment>
<dbReference type="GO" id="GO:0006310">
    <property type="term" value="P:DNA recombination"/>
    <property type="evidence" value="ECO:0007669"/>
    <property type="project" value="UniProtKB-KW"/>
</dbReference>
<evidence type="ECO:0000313" key="10">
    <source>
        <dbReference type="Proteomes" id="UP000095544"/>
    </source>
</evidence>
<evidence type="ECO:0000256" key="2">
    <source>
        <dbReference type="ARBA" id="ARBA00008857"/>
    </source>
</evidence>
<dbReference type="Gene3D" id="1.10.150.130">
    <property type="match status" value="1"/>
</dbReference>
<dbReference type="Proteomes" id="UP000095544">
    <property type="component" value="Unassembled WGS sequence"/>
</dbReference>
<dbReference type="STRING" id="39482.ERS852491_03141"/>
<comment type="function">
    <text evidence="1">Site-specific tyrosine recombinase, which acts by catalyzing the cutting and rejoining of the recombining DNA molecules.</text>
</comment>
<dbReference type="EMBL" id="CYZU01000031">
    <property type="protein sequence ID" value="CUO73914.1"/>
    <property type="molecule type" value="Genomic_DNA"/>
</dbReference>
<evidence type="ECO:0000256" key="4">
    <source>
        <dbReference type="ARBA" id="ARBA00023125"/>
    </source>
</evidence>
<evidence type="ECO:0000256" key="3">
    <source>
        <dbReference type="ARBA" id="ARBA00022908"/>
    </source>
</evidence>
<dbReference type="InterPro" id="IPR011010">
    <property type="entry name" value="DNA_brk_join_enz"/>
</dbReference>
<sequence>MKKDNGQYTDMVGSYGEYLRSEERSQNTIQKYQRDVSAFFQYLGDRKLNKTEVMLWKEHLSETHAPTSVNSMLAAVNGFLDWYGKSQCKVKPLRIQRALYAKPEKELEEAEYRRLINAAERKGNHRLSLLVQTICSTGIRVSELKYITVRAVKAGRAEVDCKGKRRVILLPRDLCIILGRFCDREKIKEGVVFRTKNGRPLDRSNIWKMMKSLCESAGVDRGKVFPHNLRHLFAKIYYRIKKDISRLADILGHSSINTTRIYTMENGTEHIKQLDSMHLVCFGEQKRIPQEGFPSCDGAA</sequence>
<feature type="domain" description="Core-binding (CB)" evidence="8">
    <location>
        <begin position="6"/>
        <end position="84"/>
    </location>
</feature>
<organism evidence="9 10">
    <name type="scientific">Faecalicatena contorta</name>
    <dbReference type="NCBI Taxonomy" id="39482"/>
    <lineage>
        <taxon>Bacteria</taxon>
        <taxon>Bacillati</taxon>
        <taxon>Bacillota</taxon>
        <taxon>Clostridia</taxon>
        <taxon>Lachnospirales</taxon>
        <taxon>Lachnospiraceae</taxon>
        <taxon>Faecalicatena</taxon>
    </lineage>
</organism>
<keyword evidence="5" id="KW-0233">DNA recombination</keyword>
<dbReference type="Gene3D" id="1.10.443.10">
    <property type="entry name" value="Intergrase catalytic core"/>
    <property type="match status" value="1"/>
</dbReference>
<dbReference type="GO" id="GO:0003677">
    <property type="term" value="F:DNA binding"/>
    <property type="evidence" value="ECO:0007669"/>
    <property type="project" value="UniProtKB-UniRule"/>
</dbReference>
<reference evidence="9 10" key="1">
    <citation type="submission" date="2015-09" db="EMBL/GenBank/DDBJ databases">
        <authorList>
            <consortium name="Pathogen Informatics"/>
        </authorList>
    </citation>
    <scope>NUCLEOTIDE SEQUENCE [LARGE SCALE GENOMIC DNA]</scope>
    <source>
        <strain evidence="9 10">2789STDY5834876</strain>
    </source>
</reference>